<evidence type="ECO:0000313" key="3">
    <source>
        <dbReference type="Proteomes" id="UP000499080"/>
    </source>
</evidence>
<organism evidence="1 3">
    <name type="scientific">Araneus ventricosus</name>
    <name type="common">Orbweaver spider</name>
    <name type="synonym">Epeira ventricosa</name>
    <dbReference type="NCBI Taxonomy" id="182803"/>
    <lineage>
        <taxon>Eukaryota</taxon>
        <taxon>Metazoa</taxon>
        <taxon>Ecdysozoa</taxon>
        <taxon>Arthropoda</taxon>
        <taxon>Chelicerata</taxon>
        <taxon>Arachnida</taxon>
        <taxon>Araneae</taxon>
        <taxon>Araneomorphae</taxon>
        <taxon>Entelegynae</taxon>
        <taxon>Araneoidea</taxon>
        <taxon>Araneidae</taxon>
        <taxon>Araneus</taxon>
    </lineage>
</organism>
<proteinExistence type="predicted"/>
<evidence type="ECO:0000313" key="1">
    <source>
        <dbReference type="EMBL" id="GBN98628.1"/>
    </source>
</evidence>
<dbReference type="AlphaFoldDB" id="A0A4Y2TDB5"/>
<dbReference type="Proteomes" id="UP000499080">
    <property type="component" value="Unassembled WGS sequence"/>
</dbReference>
<gene>
    <name evidence="1" type="ORF">AVEN_195041_1</name>
    <name evidence="2" type="ORF">AVEN_33933_1</name>
</gene>
<reference evidence="1 3" key="1">
    <citation type="journal article" date="2019" name="Sci. Rep.">
        <title>Orb-weaving spider Araneus ventricosus genome elucidates the spidroin gene catalogue.</title>
        <authorList>
            <person name="Kono N."/>
            <person name="Nakamura H."/>
            <person name="Ohtoshi R."/>
            <person name="Moran D.A.P."/>
            <person name="Shinohara A."/>
            <person name="Yoshida Y."/>
            <person name="Fujiwara M."/>
            <person name="Mori M."/>
            <person name="Tomita M."/>
            <person name="Arakawa K."/>
        </authorList>
    </citation>
    <scope>NUCLEOTIDE SEQUENCE [LARGE SCALE GENOMIC DNA]</scope>
</reference>
<keyword evidence="3" id="KW-1185">Reference proteome</keyword>
<dbReference type="EMBL" id="BGPR01027831">
    <property type="protein sequence ID" value="GBN98628.1"/>
    <property type="molecule type" value="Genomic_DNA"/>
</dbReference>
<protein>
    <submittedName>
        <fullName evidence="1">Uncharacterized protein</fullName>
    </submittedName>
</protein>
<evidence type="ECO:0000313" key="2">
    <source>
        <dbReference type="EMBL" id="GBN98633.1"/>
    </source>
</evidence>
<accession>A0A4Y2TDB5</accession>
<dbReference type="EMBL" id="BGPR01027833">
    <property type="protein sequence ID" value="GBN98633.1"/>
    <property type="molecule type" value="Genomic_DNA"/>
</dbReference>
<sequence length="86" mass="9721">MDAKRRKISTKKRVKASKKNQKKLLMPQMKYVEIVDIVIGVSEDEAEEHADAPKVTTKEAEKAVDFLESQEMLATRDSQFLLTLGG</sequence>
<comment type="caution">
    <text evidence="1">The sequence shown here is derived from an EMBL/GenBank/DDBJ whole genome shotgun (WGS) entry which is preliminary data.</text>
</comment>
<name>A0A4Y2TDB5_ARAVE</name>